<feature type="compositionally biased region" description="Basic and acidic residues" evidence="1">
    <location>
        <begin position="214"/>
        <end position="225"/>
    </location>
</feature>
<comment type="caution">
    <text evidence="3">The sequence shown here is derived from an EMBL/GenBank/DDBJ whole genome shotgun (WGS) entry which is preliminary data.</text>
</comment>
<evidence type="ECO:0000259" key="2">
    <source>
        <dbReference type="Pfam" id="PF00582"/>
    </source>
</evidence>
<gene>
    <name evidence="3" type="ORF">SIL72_06600</name>
</gene>
<dbReference type="SUPFAM" id="SSF52402">
    <property type="entry name" value="Adenine nucleotide alpha hydrolases-like"/>
    <property type="match status" value="1"/>
</dbReference>
<organism evidence="3 4">
    <name type="scientific">Rubrobacter radiotolerans</name>
    <name type="common">Arthrobacter radiotolerans</name>
    <dbReference type="NCBI Taxonomy" id="42256"/>
    <lineage>
        <taxon>Bacteria</taxon>
        <taxon>Bacillati</taxon>
        <taxon>Actinomycetota</taxon>
        <taxon>Rubrobacteria</taxon>
        <taxon>Rubrobacterales</taxon>
        <taxon>Rubrobacteraceae</taxon>
        <taxon>Rubrobacter</taxon>
    </lineage>
</organism>
<accession>A0AB35T1U2</accession>
<protein>
    <submittedName>
        <fullName evidence="3">Universal stress protein</fullName>
    </submittedName>
</protein>
<feature type="region of interest" description="Disordered" evidence="1">
    <location>
        <begin position="207"/>
        <end position="228"/>
    </location>
</feature>
<evidence type="ECO:0000313" key="3">
    <source>
        <dbReference type="EMBL" id="MDX5893695.1"/>
    </source>
</evidence>
<sequence length="250" mass="26890">MESGRVREGAGMKCLICVDLSDAERVVERAAPYLAEASEAVVVCAVDERASRGYGMMMRGLLGRRARDTELKPTALESAEETVRRAVEGLRRARPDLPAEGRTLSGRPGEEISALVREEGFDAVLLGRGNTGPEVPVELSGTVCGWRTNHHGDRDGLLLDVGEAAPVEVRFPPHRGEAVGRAFSEGEEVRVSGVRRGEHVHAYTLSGPAGEPAVEAHRPPEKESGPGRVHLGHVARFVTDHVECDVVLIS</sequence>
<dbReference type="Proteomes" id="UP001281130">
    <property type="component" value="Unassembled WGS sequence"/>
</dbReference>
<name>A0AB35T1U2_RUBRA</name>
<evidence type="ECO:0000256" key="1">
    <source>
        <dbReference type="SAM" id="MobiDB-lite"/>
    </source>
</evidence>
<feature type="domain" description="UspA" evidence="2">
    <location>
        <begin position="13"/>
        <end position="129"/>
    </location>
</feature>
<dbReference type="RefSeq" id="WP_143533866.1">
    <property type="nucleotide sequence ID" value="NZ_CP007514.1"/>
</dbReference>
<dbReference type="InterPro" id="IPR014729">
    <property type="entry name" value="Rossmann-like_a/b/a_fold"/>
</dbReference>
<reference evidence="3" key="1">
    <citation type="submission" date="2023-11" db="EMBL/GenBank/DDBJ databases">
        <title>MicrobeMod: A computational toolkit for identifying prokaryotic methylation and restriction-modification with nanopore sequencing.</title>
        <authorList>
            <person name="Crits-Christoph A."/>
            <person name="Kang S.C."/>
            <person name="Lee H."/>
            <person name="Ostrov N."/>
        </authorList>
    </citation>
    <scope>NUCLEOTIDE SEQUENCE</scope>
    <source>
        <strain evidence="3">ATCC 51242</strain>
    </source>
</reference>
<dbReference type="InterPro" id="IPR006016">
    <property type="entry name" value="UspA"/>
</dbReference>
<evidence type="ECO:0000313" key="4">
    <source>
        <dbReference type="Proteomes" id="UP001281130"/>
    </source>
</evidence>
<dbReference type="Gene3D" id="3.40.50.620">
    <property type="entry name" value="HUPs"/>
    <property type="match status" value="1"/>
</dbReference>
<dbReference type="Pfam" id="PF00582">
    <property type="entry name" value="Usp"/>
    <property type="match status" value="1"/>
</dbReference>
<dbReference type="EMBL" id="JAWXXX010000001">
    <property type="protein sequence ID" value="MDX5893695.1"/>
    <property type="molecule type" value="Genomic_DNA"/>
</dbReference>
<proteinExistence type="predicted"/>
<dbReference type="AlphaFoldDB" id="A0AB35T1U2"/>